<comment type="caution">
    <text evidence="1">The sequence shown here is derived from an EMBL/GenBank/DDBJ whole genome shotgun (WGS) entry which is preliminary data.</text>
</comment>
<dbReference type="EMBL" id="JAMBOP010000012">
    <property type="protein sequence ID" value="MCM3736470.1"/>
    <property type="molecule type" value="Genomic_DNA"/>
</dbReference>
<name>A0ACC6A7C0_9BACI</name>
<protein>
    <submittedName>
        <fullName evidence="1">DUF3961 domain-containing protein</fullName>
    </submittedName>
</protein>
<keyword evidence="2" id="KW-1185">Reference proteome</keyword>
<proteinExistence type="predicted"/>
<accession>A0ACC6A7C0</accession>
<reference evidence="1" key="1">
    <citation type="submission" date="2022-05" db="EMBL/GenBank/DDBJ databases">
        <title>Comparative Genomics of Spacecraft Associated Microbes.</title>
        <authorList>
            <person name="Tran M.T."/>
            <person name="Wright A."/>
            <person name="Seuylemezian A."/>
            <person name="Eisen J."/>
            <person name="Coil D."/>
        </authorList>
    </citation>
    <scope>NUCLEOTIDE SEQUENCE</scope>
    <source>
        <strain evidence="1">FAIRING 10M-2.2</strain>
    </source>
</reference>
<dbReference type="Proteomes" id="UP001202289">
    <property type="component" value="Unassembled WGS sequence"/>
</dbReference>
<evidence type="ECO:0000313" key="1">
    <source>
        <dbReference type="EMBL" id="MCM3736470.1"/>
    </source>
</evidence>
<sequence length="40" mass="4709">MQQLNDYLGLTSKSDCMWFYGFFSASTILFLIDMFIAYIL</sequence>
<gene>
    <name evidence="1" type="ORF">M3215_11700</name>
</gene>
<organism evidence="1 2">
    <name type="scientific">Bacillus cytotoxicus</name>
    <dbReference type="NCBI Taxonomy" id="580165"/>
    <lineage>
        <taxon>Bacteria</taxon>
        <taxon>Bacillati</taxon>
        <taxon>Bacillota</taxon>
        <taxon>Bacilli</taxon>
        <taxon>Bacillales</taxon>
        <taxon>Bacillaceae</taxon>
        <taxon>Bacillus</taxon>
        <taxon>Bacillus cereus group</taxon>
    </lineage>
</organism>
<evidence type="ECO:0000313" key="2">
    <source>
        <dbReference type="Proteomes" id="UP001202289"/>
    </source>
</evidence>